<keyword evidence="4" id="KW-1185">Reference proteome</keyword>
<feature type="domain" description="TNase-like" evidence="2">
    <location>
        <begin position="133"/>
        <end position="269"/>
    </location>
</feature>
<dbReference type="RefSeq" id="WP_119534114.1">
    <property type="nucleotide sequence ID" value="NZ_NRJF01000025.1"/>
</dbReference>
<dbReference type="Proteomes" id="UP000265964">
    <property type="component" value="Unassembled WGS sequence"/>
</dbReference>
<dbReference type="AlphaFoldDB" id="A0A3A1YQW3"/>
<dbReference type="EMBL" id="NRJF01000025">
    <property type="protein sequence ID" value="RIY38417.1"/>
    <property type="molecule type" value="Genomic_DNA"/>
</dbReference>
<dbReference type="Pfam" id="PF00565">
    <property type="entry name" value="SNase"/>
    <property type="match status" value="1"/>
</dbReference>
<evidence type="ECO:0000313" key="4">
    <source>
        <dbReference type="Proteomes" id="UP000265964"/>
    </source>
</evidence>
<dbReference type="OrthoDB" id="5678870at2"/>
<keyword evidence="1" id="KW-0812">Transmembrane</keyword>
<feature type="transmembrane region" description="Helical" evidence="1">
    <location>
        <begin position="28"/>
        <end position="45"/>
    </location>
</feature>
<comment type="caution">
    <text evidence="3">The sequence shown here is derived from an EMBL/GenBank/DDBJ whole genome shotgun (WGS) entry which is preliminary data.</text>
</comment>
<evidence type="ECO:0000256" key="1">
    <source>
        <dbReference type="SAM" id="Phobius"/>
    </source>
</evidence>
<name>A0A3A1YQW3_9GAMM</name>
<keyword evidence="1" id="KW-0472">Membrane</keyword>
<dbReference type="Gene3D" id="2.40.50.90">
    <property type="match status" value="1"/>
</dbReference>
<dbReference type="SUPFAM" id="SSF50199">
    <property type="entry name" value="Staphylococcal nuclease"/>
    <property type="match status" value="1"/>
</dbReference>
<accession>A0A3A1YQW3</accession>
<gene>
    <name evidence="3" type="ORF">CKF59_00970</name>
</gene>
<proteinExistence type="predicted"/>
<organism evidence="3 4">
    <name type="scientific">Psittacicella gerlachiana</name>
    <dbReference type="NCBI Taxonomy" id="2028574"/>
    <lineage>
        <taxon>Bacteria</taxon>
        <taxon>Pseudomonadati</taxon>
        <taxon>Pseudomonadota</taxon>
        <taxon>Gammaproteobacteria</taxon>
        <taxon>Pasteurellales</taxon>
        <taxon>Psittacicellaceae</taxon>
        <taxon>Psittacicella</taxon>
    </lineage>
</organism>
<evidence type="ECO:0000313" key="3">
    <source>
        <dbReference type="EMBL" id="RIY38417.1"/>
    </source>
</evidence>
<sequence length="285" mass="32412">MSDYKKTTPPREDNLAQERWRRNRNRKIFLFPLLFLIFAAIVYYFDQQQLKEEKIMATSASAVKQPMLESSLAPQEQEVQGQTLASNTQETPEVKIEEQKFEQIPRIEISGLGKVGYETKYISLVPNINLLQTLPVCSQVQVLSGNSFTCLFGASQQKITVSLLGVYAPALTNAQGKPATYGVKAQEQLQKMIDLDDKNHQVYLQIHQVQNNIYQATAYNILGANLAYTMLYNGYAFVDLKVDIDQIWGQQYGLAAINAQNQRLGMWDQKQWIDDLPPVDPQNNN</sequence>
<dbReference type="InterPro" id="IPR035437">
    <property type="entry name" value="SNase_OB-fold_sf"/>
</dbReference>
<dbReference type="SMART" id="SM00318">
    <property type="entry name" value="SNc"/>
    <property type="match status" value="1"/>
</dbReference>
<keyword evidence="1" id="KW-1133">Transmembrane helix</keyword>
<dbReference type="InterPro" id="IPR016071">
    <property type="entry name" value="Staphylococal_nuclease_OB-fold"/>
</dbReference>
<evidence type="ECO:0000259" key="2">
    <source>
        <dbReference type="SMART" id="SM00318"/>
    </source>
</evidence>
<protein>
    <recommendedName>
        <fullName evidence="2">TNase-like domain-containing protein</fullName>
    </recommendedName>
</protein>
<reference evidence="3 4" key="1">
    <citation type="submission" date="2017-08" db="EMBL/GenBank/DDBJ databases">
        <title>Reclassification of Bisgaard taxon 37 and 44.</title>
        <authorList>
            <person name="Christensen H."/>
        </authorList>
    </citation>
    <scope>NUCLEOTIDE SEQUENCE [LARGE SCALE GENOMIC DNA]</scope>
    <source>
        <strain evidence="3 4">EEAB3T1</strain>
    </source>
</reference>